<dbReference type="EMBL" id="JOKG01000009">
    <property type="protein sequence ID" value="KEQ11291.1"/>
    <property type="molecule type" value="Genomic_DNA"/>
</dbReference>
<reference evidence="2 3" key="1">
    <citation type="submission" date="2014-06" db="EMBL/GenBank/DDBJ databases">
        <title>Whole Genome Sequences of Three Symbiotic Endozoicomonas Bacteria.</title>
        <authorList>
            <person name="Neave M.J."/>
            <person name="Apprill A."/>
            <person name="Voolstra C.R."/>
        </authorList>
    </citation>
    <scope>NUCLEOTIDE SEQUENCE [LARGE SCALE GENOMIC DNA]</scope>
    <source>
        <strain evidence="2 3">LMG 24815</strain>
    </source>
</reference>
<name>A0A081MYL8_9GAMM</name>
<protein>
    <submittedName>
        <fullName evidence="2">Uncharacterized protein</fullName>
    </submittedName>
</protein>
<evidence type="ECO:0000313" key="2">
    <source>
        <dbReference type="EMBL" id="KEQ11291.1"/>
    </source>
</evidence>
<dbReference type="RefSeq" id="WP_034880003.1">
    <property type="nucleotide sequence ID" value="NZ_JOKG01000009.1"/>
</dbReference>
<dbReference type="AlphaFoldDB" id="A0A081MYL8"/>
<sequence length="192" mass="21306">MAKLVTKDEFAETVDISARTVERWMKKGLPTETPASTDKGRHQVLIPLALGVQWATHKGLLKSPFVSVGSDDGEETTFEQEELMKLRAERKLKEHEEQLKALELGEKDGRLIDLHDTEMILAESMTQLSMIIRPVGRKVIPKVKTARNEAEGLSIWDDEVTRAFTVAAEMLRQVGIDGHSASEASEPGGEDS</sequence>
<feature type="coiled-coil region" evidence="1">
    <location>
        <begin position="78"/>
        <end position="105"/>
    </location>
</feature>
<organism evidence="2 3">
    <name type="scientific">Endozoicomonas montiporae</name>
    <dbReference type="NCBI Taxonomy" id="1027273"/>
    <lineage>
        <taxon>Bacteria</taxon>
        <taxon>Pseudomonadati</taxon>
        <taxon>Pseudomonadota</taxon>
        <taxon>Gammaproteobacteria</taxon>
        <taxon>Oceanospirillales</taxon>
        <taxon>Endozoicomonadaceae</taxon>
        <taxon>Endozoicomonas</taxon>
    </lineage>
</organism>
<dbReference type="Proteomes" id="UP000028006">
    <property type="component" value="Unassembled WGS sequence"/>
</dbReference>
<keyword evidence="1" id="KW-0175">Coiled coil</keyword>
<proteinExistence type="predicted"/>
<gene>
    <name evidence="2" type="ORF">GZ77_26135</name>
</gene>
<accession>A0A081MYL8</accession>
<evidence type="ECO:0000313" key="3">
    <source>
        <dbReference type="Proteomes" id="UP000028006"/>
    </source>
</evidence>
<keyword evidence="3" id="KW-1185">Reference proteome</keyword>
<evidence type="ECO:0000256" key="1">
    <source>
        <dbReference type="SAM" id="Coils"/>
    </source>
</evidence>
<dbReference type="Gene3D" id="1.10.10.10">
    <property type="entry name" value="Winged helix-like DNA-binding domain superfamily/Winged helix DNA-binding domain"/>
    <property type="match status" value="1"/>
</dbReference>
<dbReference type="InterPro" id="IPR036388">
    <property type="entry name" value="WH-like_DNA-bd_sf"/>
</dbReference>
<comment type="caution">
    <text evidence="2">The sequence shown here is derived from an EMBL/GenBank/DDBJ whole genome shotgun (WGS) entry which is preliminary data.</text>
</comment>